<reference evidence="7 8" key="1">
    <citation type="journal article" date="2017" name="Int. J. Syst. Evol. Microbiol.">
        <title>Gemmobacter straminiformis sp. nov., isolated from an artificial fountain.</title>
        <authorList>
            <person name="Kang J.Y."/>
            <person name="Kim M.J."/>
            <person name="Chun J."/>
            <person name="Son K.P."/>
            <person name="Jahng K.Y."/>
        </authorList>
    </citation>
    <scope>NUCLEOTIDE SEQUENCE [LARGE SCALE GENOMIC DNA]</scope>
    <source>
        <strain evidence="7 8">CAM-8</strain>
    </source>
</reference>
<evidence type="ECO:0000256" key="2">
    <source>
        <dbReference type="ARBA" id="ARBA00022475"/>
    </source>
</evidence>
<gene>
    <name evidence="7" type="ORF">H7F16_03320</name>
</gene>
<dbReference type="Proteomes" id="UP000555411">
    <property type="component" value="Unassembled WGS sequence"/>
</dbReference>
<feature type="transmembrane region" description="Helical" evidence="6">
    <location>
        <begin position="188"/>
        <end position="205"/>
    </location>
</feature>
<feature type="transmembrane region" description="Helical" evidence="6">
    <location>
        <begin position="6"/>
        <end position="23"/>
    </location>
</feature>
<protein>
    <submittedName>
        <fullName evidence="7">ABC transporter permease</fullName>
    </submittedName>
</protein>
<accession>A0A842I4M5</accession>
<evidence type="ECO:0000256" key="1">
    <source>
        <dbReference type="ARBA" id="ARBA00004651"/>
    </source>
</evidence>
<evidence type="ECO:0000313" key="8">
    <source>
        <dbReference type="Proteomes" id="UP000555411"/>
    </source>
</evidence>
<organism evidence="7 8">
    <name type="scientific">Paragemmobacter straminiformis</name>
    <dbReference type="NCBI Taxonomy" id="2045119"/>
    <lineage>
        <taxon>Bacteria</taxon>
        <taxon>Pseudomonadati</taxon>
        <taxon>Pseudomonadota</taxon>
        <taxon>Alphaproteobacteria</taxon>
        <taxon>Rhodobacterales</taxon>
        <taxon>Paracoccaceae</taxon>
        <taxon>Paragemmobacter</taxon>
    </lineage>
</organism>
<dbReference type="InterPro" id="IPR001851">
    <property type="entry name" value="ABC_transp_permease"/>
</dbReference>
<dbReference type="AlphaFoldDB" id="A0A842I4M5"/>
<proteinExistence type="predicted"/>
<comment type="caution">
    <text evidence="7">The sequence shown here is derived from an EMBL/GenBank/DDBJ whole genome shotgun (WGS) entry which is preliminary data.</text>
</comment>
<evidence type="ECO:0000256" key="4">
    <source>
        <dbReference type="ARBA" id="ARBA00022989"/>
    </source>
</evidence>
<name>A0A842I4M5_9RHOB</name>
<evidence type="ECO:0000313" key="7">
    <source>
        <dbReference type="EMBL" id="MBC2834521.1"/>
    </source>
</evidence>
<keyword evidence="3 6" id="KW-0812">Transmembrane</keyword>
<evidence type="ECO:0000256" key="5">
    <source>
        <dbReference type="ARBA" id="ARBA00023136"/>
    </source>
</evidence>
<keyword evidence="5 6" id="KW-0472">Membrane</keyword>
<feature type="transmembrane region" description="Helical" evidence="6">
    <location>
        <begin position="261"/>
        <end position="279"/>
    </location>
</feature>
<feature type="transmembrane region" description="Helical" evidence="6">
    <location>
        <begin position="217"/>
        <end position="240"/>
    </location>
</feature>
<dbReference type="PANTHER" id="PTHR32196">
    <property type="entry name" value="ABC TRANSPORTER PERMEASE PROTEIN YPHD-RELATED-RELATED"/>
    <property type="match status" value="1"/>
</dbReference>
<dbReference type="EMBL" id="JACLQD010000001">
    <property type="protein sequence ID" value="MBC2834521.1"/>
    <property type="molecule type" value="Genomic_DNA"/>
</dbReference>
<dbReference type="GO" id="GO:0022857">
    <property type="term" value="F:transmembrane transporter activity"/>
    <property type="evidence" value="ECO:0007669"/>
    <property type="project" value="InterPro"/>
</dbReference>
<sequence>MGVYYALLLLIFVLTMITTYLGQENYLSIQNLTNVIYQSSLTSIMAVAMTVILITGNFDLSVASVAALAAAVLVGNADAMGFWPAVALAMTVAMALGLLNGSIVQFVGINAFIVTLGTMTAVRGLVLIYTDGRSLSVKDPGVIAQMKAFESGKNDVFLLVVAAGIVCLALGIGSVIKSRSSGKSLRPAAVGTVIGGVILLLLALASGGELVVRTPVVYMGIFTAVVWFVLSFTMVGRRIYAVGGNSEAARLSGINVLRYKLMAFVLCSGAAGFAGVLFASRLRSINPAGLTGAELTVIAAAILGGTSLFGGAGSVIKTLAGALLLFSLTNGFNILNLGANWQGLIEGIVVVVAAAIYTVGNQGRAKGH</sequence>
<dbReference type="PANTHER" id="PTHR32196:SF72">
    <property type="entry name" value="RIBOSE IMPORT PERMEASE PROTEIN RBSC"/>
    <property type="match status" value="1"/>
</dbReference>
<keyword evidence="8" id="KW-1185">Reference proteome</keyword>
<dbReference type="CDD" id="cd06579">
    <property type="entry name" value="TM_PBP1_transp_AraH_like"/>
    <property type="match status" value="1"/>
</dbReference>
<evidence type="ECO:0000256" key="3">
    <source>
        <dbReference type="ARBA" id="ARBA00022692"/>
    </source>
</evidence>
<keyword evidence="2" id="KW-1003">Cell membrane</keyword>
<keyword evidence="4 6" id="KW-1133">Transmembrane helix</keyword>
<feature type="transmembrane region" description="Helical" evidence="6">
    <location>
        <begin position="341"/>
        <end position="360"/>
    </location>
</feature>
<evidence type="ECO:0000256" key="6">
    <source>
        <dbReference type="SAM" id="Phobius"/>
    </source>
</evidence>
<feature type="transmembrane region" description="Helical" evidence="6">
    <location>
        <begin position="156"/>
        <end position="176"/>
    </location>
</feature>
<comment type="subcellular location">
    <subcellularLocation>
        <location evidence="1">Cell membrane</location>
        <topology evidence="1">Multi-pass membrane protein</topology>
    </subcellularLocation>
</comment>
<feature type="transmembrane region" description="Helical" evidence="6">
    <location>
        <begin position="44"/>
        <end position="74"/>
    </location>
</feature>
<dbReference type="GO" id="GO:0005886">
    <property type="term" value="C:plasma membrane"/>
    <property type="evidence" value="ECO:0007669"/>
    <property type="project" value="UniProtKB-SubCell"/>
</dbReference>
<dbReference type="Pfam" id="PF02653">
    <property type="entry name" value="BPD_transp_2"/>
    <property type="match status" value="1"/>
</dbReference>